<reference evidence="11" key="3">
    <citation type="submission" date="2015-02" db="UniProtKB">
        <authorList>
            <consortium name="EnsemblProtists"/>
        </authorList>
    </citation>
    <scope>IDENTIFICATION</scope>
    <source>
        <strain evidence="11">DAOM BR144</strain>
    </source>
</reference>
<dbReference type="GO" id="GO:0005634">
    <property type="term" value="C:nucleus"/>
    <property type="evidence" value="ECO:0007669"/>
    <property type="project" value="UniProtKB-SubCell"/>
</dbReference>
<protein>
    <recommendedName>
        <fullName evidence="9">GPN-loop GTPase</fullName>
        <ecNumber evidence="9">3.6.5.-</ecNumber>
    </recommendedName>
</protein>
<evidence type="ECO:0000256" key="9">
    <source>
        <dbReference type="RuleBase" id="RU365059"/>
    </source>
</evidence>
<dbReference type="Gene3D" id="3.40.50.300">
    <property type="entry name" value="P-loop containing nucleotide triphosphate hydrolases"/>
    <property type="match status" value="1"/>
</dbReference>
<dbReference type="CDD" id="cd17870">
    <property type="entry name" value="GPN1"/>
    <property type="match status" value="1"/>
</dbReference>
<keyword evidence="4 9" id="KW-0378">Hydrolase</keyword>
<evidence type="ECO:0000256" key="10">
    <source>
        <dbReference type="SAM" id="MobiDB-lite"/>
    </source>
</evidence>
<keyword evidence="12" id="KW-1185">Reference proteome</keyword>
<dbReference type="FunCoup" id="K3WNA5">
    <property type="interactions" value="446"/>
</dbReference>
<reference evidence="12" key="2">
    <citation type="submission" date="2010-04" db="EMBL/GenBank/DDBJ databases">
        <authorList>
            <person name="Buell R."/>
            <person name="Hamilton J."/>
            <person name="Hostetler J."/>
        </authorList>
    </citation>
    <scope>NUCLEOTIDE SEQUENCE [LARGE SCALE GENOMIC DNA]</scope>
    <source>
        <strain evidence="12">DAOM:BR144</strain>
    </source>
</reference>
<evidence type="ECO:0000256" key="3">
    <source>
        <dbReference type="ARBA" id="ARBA00022741"/>
    </source>
</evidence>
<evidence type="ECO:0000256" key="7">
    <source>
        <dbReference type="ARBA" id="ARBA00023242"/>
    </source>
</evidence>
<evidence type="ECO:0000256" key="4">
    <source>
        <dbReference type="ARBA" id="ARBA00022801"/>
    </source>
</evidence>
<keyword evidence="3 9" id="KW-0547">Nucleotide-binding</keyword>
<organism evidence="11 12">
    <name type="scientific">Globisporangium ultimum (strain ATCC 200006 / CBS 805.95 / DAOM BR144)</name>
    <name type="common">Pythium ultimum</name>
    <dbReference type="NCBI Taxonomy" id="431595"/>
    <lineage>
        <taxon>Eukaryota</taxon>
        <taxon>Sar</taxon>
        <taxon>Stramenopiles</taxon>
        <taxon>Oomycota</taxon>
        <taxon>Peronosporomycetes</taxon>
        <taxon>Pythiales</taxon>
        <taxon>Pythiaceae</taxon>
        <taxon>Globisporangium</taxon>
    </lineage>
</organism>
<dbReference type="EMBL" id="GL376604">
    <property type="status" value="NOT_ANNOTATED_CDS"/>
    <property type="molecule type" value="Genomic_DNA"/>
</dbReference>
<dbReference type="EnsemblProtists" id="PYU1_T006447">
    <property type="protein sequence ID" value="PYU1_T006447"/>
    <property type="gene ID" value="PYU1_G006435"/>
</dbReference>
<dbReference type="InParanoid" id="K3WNA5"/>
<sequence>MADLSPPPAAATSDAQPPAAPSAYEKLAADPSMPKMYPKPVTMLVIGMAGSGKTTLMQRIATYGLENGMRNYIVNLDPAVRKTGYTANIDIRDTVDYKQVMTEYGLGPNGAIMTSLNLFATRFDQVIDLIGKRSKDLDYAVVDTPGQIEAFTWSASGQIITESLASTFPSVIVYVVDTPRTASPNTFMSNMLYACSILYKLRLPFVIAFNKIDVLRHDFAQEWMTDFEAFQTALDQVQDDSYMGNLSRSLSLVLEEFYNNLSSVGVSAATGEGMDKFFLAIDDAAKRYEQEYLPDLIERIREQQAQREEQQDTNLTRVMQDMDISAAMGVDDGGSAAAAPKTGAALPSGPRTDL</sequence>
<dbReference type="PANTHER" id="PTHR21231:SF8">
    <property type="entry name" value="GPN-LOOP GTPASE 1"/>
    <property type="match status" value="1"/>
</dbReference>
<evidence type="ECO:0000256" key="5">
    <source>
        <dbReference type="ARBA" id="ARBA00023054"/>
    </source>
</evidence>
<feature type="compositionally biased region" description="Low complexity" evidence="10">
    <location>
        <begin position="10"/>
        <end position="23"/>
    </location>
</feature>
<evidence type="ECO:0000256" key="1">
    <source>
        <dbReference type="ARBA" id="ARBA00005290"/>
    </source>
</evidence>
<dbReference type="eggNOG" id="KOG1532">
    <property type="taxonomic scope" value="Eukaryota"/>
</dbReference>
<dbReference type="InterPro" id="IPR027417">
    <property type="entry name" value="P-loop_NTPase"/>
</dbReference>
<feature type="compositionally biased region" description="Low complexity" evidence="10">
    <location>
        <begin position="333"/>
        <end position="345"/>
    </location>
</feature>
<keyword evidence="5" id="KW-0175">Coiled coil</keyword>
<dbReference type="EC" id="3.6.5.-" evidence="9"/>
<comment type="subcellular location">
    <subcellularLocation>
        <location evidence="9">Cytoplasm</location>
    </subcellularLocation>
    <subcellularLocation>
        <location evidence="9">Nucleus</location>
    </subcellularLocation>
</comment>
<dbReference type="STRING" id="431595.K3WNA5"/>
<dbReference type="HOGENOM" id="CLU_037460_1_0_1"/>
<dbReference type="Proteomes" id="UP000019132">
    <property type="component" value="Unassembled WGS sequence"/>
</dbReference>
<feature type="region of interest" description="Disordered" evidence="10">
    <location>
        <begin position="1"/>
        <end position="23"/>
    </location>
</feature>
<keyword evidence="6 9" id="KW-0342">GTP-binding</keyword>
<reference evidence="12" key="1">
    <citation type="journal article" date="2010" name="Genome Biol.">
        <title>Genome sequence of the necrotrophic plant pathogen Pythium ultimum reveals original pathogenicity mechanisms and effector repertoire.</title>
        <authorList>
            <person name="Levesque C.A."/>
            <person name="Brouwer H."/>
            <person name="Cano L."/>
            <person name="Hamilton J.P."/>
            <person name="Holt C."/>
            <person name="Huitema E."/>
            <person name="Raffaele S."/>
            <person name="Robideau G.P."/>
            <person name="Thines M."/>
            <person name="Win J."/>
            <person name="Zerillo M.M."/>
            <person name="Beakes G.W."/>
            <person name="Boore J.L."/>
            <person name="Busam D."/>
            <person name="Dumas B."/>
            <person name="Ferriera S."/>
            <person name="Fuerstenberg S.I."/>
            <person name="Gachon C.M."/>
            <person name="Gaulin E."/>
            <person name="Govers F."/>
            <person name="Grenville-Briggs L."/>
            <person name="Horner N."/>
            <person name="Hostetler J."/>
            <person name="Jiang R.H."/>
            <person name="Johnson J."/>
            <person name="Krajaejun T."/>
            <person name="Lin H."/>
            <person name="Meijer H.J."/>
            <person name="Moore B."/>
            <person name="Morris P."/>
            <person name="Phuntmart V."/>
            <person name="Puiu D."/>
            <person name="Shetty J."/>
            <person name="Stajich J.E."/>
            <person name="Tripathy S."/>
            <person name="Wawra S."/>
            <person name="van West P."/>
            <person name="Whitty B.R."/>
            <person name="Coutinho P.M."/>
            <person name="Henrissat B."/>
            <person name="Martin F."/>
            <person name="Thomas P.D."/>
            <person name="Tyler B.M."/>
            <person name="De Vries R.P."/>
            <person name="Kamoun S."/>
            <person name="Yandell M."/>
            <person name="Tisserat N."/>
            <person name="Buell C.R."/>
        </authorList>
    </citation>
    <scope>NUCLEOTIDE SEQUENCE</scope>
    <source>
        <strain evidence="12">DAOM:BR144</strain>
    </source>
</reference>
<accession>K3WNA5</accession>
<dbReference type="VEuPathDB" id="FungiDB:PYU1_G006435"/>
<dbReference type="InterPro" id="IPR004130">
    <property type="entry name" value="Gpn"/>
</dbReference>
<comment type="function">
    <text evidence="8 9">Small GTPase required for proper nuclear import of RNA polymerase II (RNAPII). May act at an RNAP assembly step prior to nuclear import.</text>
</comment>
<dbReference type="PANTHER" id="PTHR21231">
    <property type="entry name" value="XPA-BINDING PROTEIN 1-RELATED"/>
    <property type="match status" value="1"/>
</dbReference>
<dbReference type="FunFam" id="3.40.50.300:FF:000888">
    <property type="entry name" value="GPN-loop GTPase 1"/>
    <property type="match status" value="1"/>
</dbReference>
<dbReference type="GO" id="GO:0005525">
    <property type="term" value="F:GTP binding"/>
    <property type="evidence" value="ECO:0007669"/>
    <property type="project" value="UniProtKB-KW"/>
</dbReference>
<comment type="subunit">
    <text evidence="9">Binds to RNA polymerase II.</text>
</comment>
<evidence type="ECO:0000313" key="12">
    <source>
        <dbReference type="Proteomes" id="UP000019132"/>
    </source>
</evidence>
<dbReference type="OMA" id="MIIVFNK"/>
<keyword evidence="2 9" id="KW-0963">Cytoplasm</keyword>
<dbReference type="SUPFAM" id="SSF52540">
    <property type="entry name" value="P-loop containing nucleoside triphosphate hydrolases"/>
    <property type="match status" value="1"/>
</dbReference>
<proteinExistence type="inferred from homology"/>
<keyword evidence="7" id="KW-0539">Nucleus</keyword>
<dbReference type="Pfam" id="PF03029">
    <property type="entry name" value="ATP_bind_1"/>
    <property type="match status" value="1"/>
</dbReference>
<feature type="region of interest" description="Disordered" evidence="10">
    <location>
        <begin position="329"/>
        <end position="354"/>
    </location>
</feature>
<name>K3WNA5_GLOUD</name>
<dbReference type="GO" id="GO:0005737">
    <property type="term" value="C:cytoplasm"/>
    <property type="evidence" value="ECO:0007669"/>
    <property type="project" value="UniProtKB-SubCell"/>
</dbReference>
<dbReference type="GO" id="GO:0003924">
    <property type="term" value="F:GTPase activity"/>
    <property type="evidence" value="ECO:0007669"/>
    <property type="project" value="InterPro"/>
</dbReference>
<evidence type="ECO:0000256" key="2">
    <source>
        <dbReference type="ARBA" id="ARBA00022490"/>
    </source>
</evidence>
<dbReference type="InterPro" id="IPR030230">
    <property type="entry name" value="Gpn1/Npa3/XAB1"/>
</dbReference>
<dbReference type="AlphaFoldDB" id="K3WNA5"/>
<evidence type="ECO:0000256" key="6">
    <source>
        <dbReference type="ARBA" id="ARBA00023134"/>
    </source>
</evidence>
<evidence type="ECO:0000256" key="8">
    <source>
        <dbReference type="ARBA" id="ARBA00055682"/>
    </source>
</evidence>
<comment type="similarity">
    <text evidence="1 9">Belongs to the GPN-loop GTPase family.</text>
</comment>
<evidence type="ECO:0000313" key="11">
    <source>
        <dbReference type="EnsemblProtists" id="PYU1_T006447"/>
    </source>
</evidence>